<dbReference type="RefSeq" id="WP_199567999.1">
    <property type="nucleotide sequence ID" value="NZ_JAENBP010000006.1"/>
</dbReference>
<dbReference type="SUPFAM" id="SSF63411">
    <property type="entry name" value="LuxS/MPP-like metallohydrolase"/>
    <property type="match status" value="2"/>
</dbReference>
<keyword evidence="4" id="KW-1185">Reference proteome</keyword>
<gene>
    <name evidence="3" type="ORF">JHK64_05485</name>
</gene>
<dbReference type="Gene3D" id="3.30.830.10">
    <property type="entry name" value="Metalloenzyme, LuxS/M16 peptidase-like"/>
    <property type="match status" value="2"/>
</dbReference>
<sequence>MSDLKKIAYSSIDEDIFFSELSSGLRLYLIPKKDFQEVYAMMTCHFGSIDNHFTVNDKKKDFPLGIAHFLEHQLFDNGSQEDIAQQFSKLGSESNAFTGFEKTHYYFSGSNNLLASLDLLLTLVSKHTFTDESIKKEKEIIKKEIALYQDDPDNRLYEGVLKNMYPKTALAEDIVGTNHSIEKITVKHLQDCFSFFYQPSHLELVVIGDFDINEVYSSVSTAQKKWAIDKKQTIDRLPLSLQPVVKKSSIMMPISISKLAIGIRRTVSNKIFSMKEKIKIDLFFSLLFGWTSKDYQTWYDKGMIDDSFSIETTLSNRYQFVVISLDTNHPIAMSSHIKKKIKMVSSKTDFTSQQLDRLKKERYGEFIRSLDALDVLTQQLIEADDSFYFDYPDILMSIGLNEVIEAGQEFLNHSELTEFMIFPK</sequence>
<evidence type="ECO:0000259" key="2">
    <source>
        <dbReference type="Pfam" id="PF05193"/>
    </source>
</evidence>
<dbReference type="AlphaFoldDB" id="A0A934PAI4"/>
<reference evidence="3 4" key="1">
    <citation type="journal article" date="2021" name="Int. J. Syst. Evol. Microbiol.">
        <title>Streptococcus vicugnae sp. nov., isolated from faeces of alpacas (Vicugna pacos) and cattle (Bos taurus), Streptococcus zalophi sp. nov., and Streptococcus pacificus sp. nov., isolated from respiratory tract of California sea lions (Zalophus californianus).</title>
        <authorList>
            <person name="Volokhov D.V."/>
            <person name="Zagorodnyaya T.A."/>
            <person name="Shen Z."/>
            <person name="Blom J."/>
            <person name="Furtak V.A."/>
            <person name="Eisenberg T."/>
            <person name="Fan P."/>
            <person name="Jeong K.C."/>
            <person name="Gao Y."/>
            <person name="Zhang S."/>
            <person name="Amselle M."/>
        </authorList>
    </citation>
    <scope>NUCLEOTIDE SEQUENCE [LARGE SCALE GENOMIC DNA]</scope>
    <source>
        <strain evidence="4">CSL7508-lung</strain>
    </source>
</reference>
<dbReference type="Proteomes" id="UP000644875">
    <property type="component" value="Unassembled WGS sequence"/>
</dbReference>
<dbReference type="InterPro" id="IPR011765">
    <property type="entry name" value="Pept_M16_N"/>
</dbReference>
<proteinExistence type="predicted"/>
<protein>
    <submittedName>
        <fullName evidence="3">Insulinase family protein</fullName>
    </submittedName>
</protein>
<dbReference type="PANTHER" id="PTHR11851:SF134">
    <property type="entry name" value="ZINC-DEPENDENT PROTEASE"/>
    <property type="match status" value="1"/>
</dbReference>
<evidence type="ECO:0000313" key="4">
    <source>
        <dbReference type="Proteomes" id="UP000644875"/>
    </source>
</evidence>
<dbReference type="Pfam" id="PF05193">
    <property type="entry name" value="Peptidase_M16_C"/>
    <property type="match status" value="1"/>
</dbReference>
<organism evidence="3 4">
    <name type="scientific">Streptococcus zalophi</name>
    <dbReference type="NCBI Taxonomy" id="640031"/>
    <lineage>
        <taxon>Bacteria</taxon>
        <taxon>Bacillati</taxon>
        <taxon>Bacillota</taxon>
        <taxon>Bacilli</taxon>
        <taxon>Lactobacillales</taxon>
        <taxon>Streptococcaceae</taxon>
        <taxon>Streptococcus</taxon>
    </lineage>
</organism>
<accession>A0A934PAI4</accession>
<dbReference type="InterPro" id="IPR011249">
    <property type="entry name" value="Metalloenz_LuxS/M16"/>
</dbReference>
<dbReference type="InterPro" id="IPR050361">
    <property type="entry name" value="MPP/UQCRC_Complex"/>
</dbReference>
<dbReference type="PANTHER" id="PTHR11851">
    <property type="entry name" value="METALLOPROTEASE"/>
    <property type="match status" value="1"/>
</dbReference>
<name>A0A934PAI4_9STRE</name>
<dbReference type="EMBL" id="JAENBP010000006">
    <property type="protein sequence ID" value="MBJ8350080.1"/>
    <property type="molecule type" value="Genomic_DNA"/>
</dbReference>
<feature type="domain" description="Peptidase M16 C-terminal" evidence="2">
    <location>
        <begin position="183"/>
        <end position="360"/>
    </location>
</feature>
<dbReference type="NCBIfam" id="NF047421">
    <property type="entry name" value="YfmH_fam"/>
    <property type="match status" value="1"/>
</dbReference>
<evidence type="ECO:0000313" key="3">
    <source>
        <dbReference type="EMBL" id="MBJ8350080.1"/>
    </source>
</evidence>
<comment type="caution">
    <text evidence="3">The sequence shown here is derived from an EMBL/GenBank/DDBJ whole genome shotgun (WGS) entry which is preliminary data.</text>
</comment>
<feature type="domain" description="Peptidase M16 N-terminal" evidence="1">
    <location>
        <begin position="64"/>
        <end position="177"/>
    </location>
</feature>
<dbReference type="Pfam" id="PF00675">
    <property type="entry name" value="Peptidase_M16"/>
    <property type="match status" value="1"/>
</dbReference>
<dbReference type="GO" id="GO:0046872">
    <property type="term" value="F:metal ion binding"/>
    <property type="evidence" value="ECO:0007669"/>
    <property type="project" value="InterPro"/>
</dbReference>
<evidence type="ECO:0000259" key="1">
    <source>
        <dbReference type="Pfam" id="PF00675"/>
    </source>
</evidence>
<dbReference type="InterPro" id="IPR007863">
    <property type="entry name" value="Peptidase_M16_C"/>
</dbReference>